<protein>
    <submittedName>
        <fullName evidence="1">Uncharacterized protein</fullName>
    </submittedName>
</protein>
<gene>
    <name evidence="1" type="ORF">L2E82_45204</name>
</gene>
<dbReference type="Proteomes" id="UP001055811">
    <property type="component" value="Linkage Group LG08"/>
</dbReference>
<keyword evidence="2" id="KW-1185">Reference proteome</keyword>
<sequence length="91" mass="9838">MNLAPSPSTSPASSTIASDAIDLFPRNPIAAKPFNPAEMIASKIESLTEQLKVFEEKLKVGRPRRHDPLQDVRGKDTLAGSYTQQSSGDLT</sequence>
<name>A0ACB8ZTB5_CICIN</name>
<comment type="caution">
    <text evidence="1">The sequence shown here is derived from an EMBL/GenBank/DDBJ whole genome shotgun (WGS) entry which is preliminary data.</text>
</comment>
<dbReference type="EMBL" id="CM042016">
    <property type="protein sequence ID" value="KAI3700569.1"/>
    <property type="molecule type" value="Genomic_DNA"/>
</dbReference>
<reference evidence="2" key="1">
    <citation type="journal article" date="2022" name="Mol. Ecol. Resour.">
        <title>The genomes of chicory, endive, great burdock and yacon provide insights into Asteraceae palaeo-polyploidization history and plant inulin production.</title>
        <authorList>
            <person name="Fan W."/>
            <person name="Wang S."/>
            <person name="Wang H."/>
            <person name="Wang A."/>
            <person name="Jiang F."/>
            <person name="Liu H."/>
            <person name="Zhao H."/>
            <person name="Xu D."/>
            <person name="Zhang Y."/>
        </authorList>
    </citation>
    <scope>NUCLEOTIDE SEQUENCE [LARGE SCALE GENOMIC DNA]</scope>
    <source>
        <strain evidence="2">cv. Punajuju</strain>
    </source>
</reference>
<proteinExistence type="predicted"/>
<reference evidence="1 2" key="2">
    <citation type="journal article" date="2022" name="Mol. Ecol. Resour.">
        <title>The genomes of chicory, endive, great burdock and yacon provide insights into Asteraceae paleo-polyploidization history and plant inulin production.</title>
        <authorList>
            <person name="Fan W."/>
            <person name="Wang S."/>
            <person name="Wang H."/>
            <person name="Wang A."/>
            <person name="Jiang F."/>
            <person name="Liu H."/>
            <person name="Zhao H."/>
            <person name="Xu D."/>
            <person name="Zhang Y."/>
        </authorList>
    </citation>
    <scope>NUCLEOTIDE SEQUENCE [LARGE SCALE GENOMIC DNA]</scope>
    <source>
        <strain evidence="2">cv. Punajuju</strain>
        <tissue evidence="1">Leaves</tissue>
    </source>
</reference>
<accession>A0ACB8ZTB5</accession>
<evidence type="ECO:0000313" key="1">
    <source>
        <dbReference type="EMBL" id="KAI3700569.1"/>
    </source>
</evidence>
<organism evidence="1 2">
    <name type="scientific">Cichorium intybus</name>
    <name type="common">Chicory</name>
    <dbReference type="NCBI Taxonomy" id="13427"/>
    <lineage>
        <taxon>Eukaryota</taxon>
        <taxon>Viridiplantae</taxon>
        <taxon>Streptophyta</taxon>
        <taxon>Embryophyta</taxon>
        <taxon>Tracheophyta</taxon>
        <taxon>Spermatophyta</taxon>
        <taxon>Magnoliopsida</taxon>
        <taxon>eudicotyledons</taxon>
        <taxon>Gunneridae</taxon>
        <taxon>Pentapetalae</taxon>
        <taxon>asterids</taxon>
        <taxon>campanulids</taxon>
        <taxon>Asterales</taxon>
        <taxon>Asteraceae</taxon>
        <taxon>Cichorioideae</taxon>
        <taxon>Cichorieae</taxon>
        <taxon>Cichoriinae</taxon>
        <taxon>Cichorium</taxon>
    </lineage>
</organism>
<evidence type="ECO:0000313" key="2">
    <source>
        <dbReference type="Proteomes" id="UP001055811"/>
    </source>
</evidence>